<evidence type="ECO:0000313" key="1">
    <source>
        <dbReference type="EMBL" id="PWZ29307.1"/>
    </source>
</evidence>
<gene>
    <name evidence="1" type="ORF">Zm00014a_028779</name>
</gene>
<name>A0A3L6FCI3_MAIZE</name>
<dbReference type="EMBL" id="NCVQ01000005">
    <property type="protein sequence ID" value="PWZ29307.1"/>
    <property type="molecule type" value="Genomic_DNA"/>
</dbReference>
<dbReference type="AlphaFoldDB" id="A0A3L6FCI3"/>
<comment type="caution">
    <text evidence="1">The sequence shown here is derived from an EMBL/GenBank/DDBJ whole genome shotgun (WGS) entry which is preliminary data.</text>
</comment>
<evidence type="ECO:0000313" key="2">
    <source>
        <dbReference type="Proteomes" id="UP000251960"/>
    </source>
</evidence>
<dbReference type="Proteomes" id="UP000251960">
    <property type="component" value="Chromosome 4"/>
</dbReference>
<sequence>MTRDGGARKGRSRVASHREWVVSGNGAASRLV</sequence>
<organism evidence="1 2">
    <name type="scientific">Zea mays</name>
    <name type="common">Maize</name>
    <dbReference type="NCBI Taxonomy" id="4577"/>
    <lineage>
        <taxon>Eukaryota</taxon>
        <taxon>Viridiplantae</taxon>
        <taxon>Streptophyta</taxon>
        <taxon>Embryophyta</taxon>
        <taxon>Tracheophyta</taxon>
        <taxon>Spermatophyta</taxon>
        <taxon>Magnoliopsida</taxon>
        <taxon>Liliopsida</taxon>
        <taxon>Poales</taxon>
        <taxon>Poaceae</taxon>
        <taxon>PACMAD clade</taxon>
        <taxon>Panicoideae</taxon>
        <taxon>Andropogonodae</taxon>
        <taxon>Andropogoneae</taxon>
        <taxon>Tripsacinae</taxon>
        <taxon>Zea</taxon>
    </lineage>
</organism>
<accession>A0A3L6FCI3</accession>
<proteinExistence type="predicted"/>
<protein>
    <submittedName>
        <fullName evidence="1">Uncharacterized protein</fullName>
    </submittedName>
</protein>
<reference evidence="1 2" key="1">
    <citation type="journal article" date="2018" name="Nat. Genet.">
        <title>Extensive intraspecific gene order and gene structural variations between Mo17 and other maize genomes.</title>
        <authorList>
            <person name="Sun S."/>
            <person name="Zhou Y."/>
            <person name="Chen J."/>
            <person name="Shi J."/>
            <person name="Zhao H."/>
            <person name="Zhao H."/>
            <person name="Song W."/>
            <person name="Zhang M."/>
            <person name="Cui Y."/>
            <person name="Dong X."/>
            <person name="Liu H."/>
            <person name="Ma X."/>
            <person name="Jiao Y."/>
            <person name="Wang B."/>
            <person name="Wei X."/>
            <person name="Stein J.C."/>
            <person name="Glaubitz J.C."/>
            <person name="Lu F."/>
            <person name="Yu G."/>
            <person name="Liang C."/>
            <person name="Fengler K."/>
            <person name="Li B."/>
            <person name="Rafalski A."/>
            <person name="Schnable P.S."/>
            <person name="Ware D.H."/>
            <person name="Buckler E.S."/>
            <person name="Lai J."/>
        </authorList>
    </citation>
    <scope>NUCLEOTIDE SEQUENCE [LARGE SCALE GENOMIC DNA]</scope>
    <source>
        <strain evidence="2">cv. Missouri 17</strain>
        <tissue evidence="1">Seedling</tissue>
    </source>
</reference>